<sequence>MTGCATTAKVSQVKVSAPEKIETFQLSPLALEVLDETKGEKNQKFVELAEKELKVELSKNEIQVEKEAEKTLRVSIKNIKHISPARRFIPVVGLFGQSTVDADVSLLDKDGASLAEFKISSMAGIRGALFELDAIERITRKLAQEIVSKLKSLKVQE</sequence>
<dbReference type="EMBL" id="PFPA01000053">
    <property type="protein sequence ID" value="PIZ88053.1"/>
    <property type="molecule type" value="Genomic_DNA"/>
</dbReference>
<evidence type="ECO:0000313" key="2">
    <source>
        <dbReference type="Proteomes" id="UP000230081"/>
    </source>
</evidence>
<dbReference type="AlphaFoldDB" id="A0A2M7UVP8"/>
<evidence type="ECO:0000313" key="1">
    <source>
        <dbReference type="EMBL" id="PIZ88053.1"/>
    </source>
</evidence>
<proteinExistence type="predicted"/>
<protein>
    <recommendedName>
        <fullName evidence="3">DUF4410 domain-containing protein</fullName>
    </recommendedName>
</protein>
<comment type="caution">
    <text evidence="1">The sequence shown here is derived from an EMBL/GenBank/DDBJ whole genome shotgun (WGS) entry which is preliminary data.</text>
</comment>
<reference evidence="2" key="1">
    <citation type="submission" date="2017-09" db="EMBL/GenBank/DDBJ databases">
        <title>Depth-based differentiation of microbial function through sediment-hosted aquifers and enrichment of novel symbionts in the deep terrestrial subsurface.</title>
        <authorList>
            <person name="Probst A.J."/>
            <person name="Ladd B."/>
            <person name="Jarett J.K."/>
            <person name="Geller-Mcgrath D.E."/>
            <person name="Sieber C.M.K."/>
            <person name="Emerson J.B."/>
            <person name="Anantharaman K."/>
            <person name="Thomas B.C."/>
            <person name="Malmstrom R."/>
            <person name="Stieglmeier M."/>
            <person name="Klingl A."/>
            <person name="Woyke T."/>
            <person name="Ryan C.M."/>
            <person name="Banfield J.F."/>
        </authorList>
    </citation>
    <scope>NUCLEOTIDE SEQUENCE [LARGE SCALE GENOMIC DNA]</scope>
</reference>
<name>A0A2M7UVP8_9BACT</name>
<dbReference type="Proteomes" id="UP000230081">
    <property type="component" value="Unassembled WGS sequence"/>
</dbReference>
<organism evidence="1 2">
    <name type="scientific">Candidatus Nealsonbacteria bacterium CG_4_10_14_0_2_um_filter_39_15</name>
    <dbReference type="NCBI Taxonomy" id="1974681"/>
    <lineage>
        <taxon>Bacteria</taxon>
        <taxon>Candidatus Nealsoniibacteriota</taxon>
    </lineage>
</organism>
<evidence type="ECO:0008006" key="3">
    <source>
        <dbReference type="Google" id="ProtNLM"/>
    </source>
</evidence>
<accession>A0A2M7UVP8</accession>
<gene>
    <name evidence="1" type="ORF">COX91_02225</name>
</gene>